<keyword evidence="9" id="KW-1185">Reference proteome</keyword>
<dbReference type="PROSITE" id="PS51704">
    <property type="entry name" value="GP_PDE"/>
    <property type="match status" value="1"/>
</dbReference>
<dbReference type="InterPro" id="IPR057506">
    <property type="entry name" value="C2_GPCPD1"/>
</dbReference>
<dbReference type="GO" id="GO:0008081">
    <property type="term" value="F:phosphoric diester hydrolase activity"/>
    <property type="evidence" value="ECO:0007669"/>
    <property type="project" value="InterPro"/>
</dbReference>
<dbReference type="Proteomes" id="UP000515146">
    <property type="component" value="Unplaced"/>
</dbReference>
<evidence type="ECO:0000256" key="2">
    <source>
        <dbReference type="ARBA" id="ARBA00022723"/>
    </source>
</evidence>
<keyword evidence="2" id="KW-0479">Metal-binding</keyword>
<dbReference type="InParanoid" id="A0A6P6Y8C4"/>
<evidence type="ECO:0000313" key="9">
    <source>
        <dbReference type="Proteomes" id="UP000515146"/>
    </source>
</evidence>
<feature type="transmembrane region" description="Helical" evidence="7">
    <location>
        <begin position="15"/>
        <end position="38"/>
    </location>
</feature>
<dbReference type="OrthoDB" id="1058301at2759"/>
<dbReference type="SUPFAM" id="SSF51695">
    <property type="entry name" value="PLC-like phosphodiesterases"/>
    <property type="match status" value="1"/>
</dbReference>
<dbReference type="Pfam" id="PF03009">
    <property type="entry name" value="GDPD"/>
    <property type="match status" value="1"/>
</dbReference>
<evidence type="ECO:0000256" key="6">
    <source>
        <dbReference type="ARBA" id="ARBA00023239"/>
    </source>
</evidence>
<dbReference type="Pfam" id="PF25329">
    <property type="entry name" value="C2_GDE1"/>
    <property type="match status" value="1"/>
</dbReference>
<dbReference type="KEGG" id="dpte:113795557"/>
<evidence type="ECO:0000256" key="3">
    <source>
        <dbReference type="ARBA" id="ARBA00022801"/>
    </source>
</evidence>
<protein>
    <submittedName>
        <fullName evidence="10">Glycerophosphocholine phosphodiesterase GPCPD1-like isoform X1</fullName>
    </submittedName>
</protein>
<evidence type="ECO:0000256" key="1">
    <source>
        <dbReference type="ARBA" id="ARBA00000110"/>
    </source>
</evidence>
<evidence type="ECO:0000313" key="10">
    <source>
        <dbReference type="RefSeq" id="XP_027201545.1"/>
    </source>
</evidence>
<gene>
    <name evidence="10" type="primary">LOC113795557</name>
</gene>
<dbReference type="PANTHER" id="PTHR22958:SF1">
    <property type="entry name" value="GLYCEROPHOSPHOCHOLINE PHOSPHODIESTERASE GPCPD1"/>
    <property type="match status" value="1"/>
</dbReference>
<keyword evidence="7" id="KW-0812">Transmembrane</keyword>
<dbReference type="InterPro" id="IPR017946">
    <property type="entry name" value="PLC-like_Pdiesterase_TIM-brl"/>
</dbReference>
<dbReference type="InterPro" id="IPR030395">
    <property type="entry name" value="GP_PDE_dom"/>
</dbReference>
<reference evidence="10" key="1">
    <citation type="submission" date="2025-08" db="UniProtKB">
        <authorList>
            <consortium name="RefSeq"/>
        </authorList>
    </citation>
    <scope>IDENTIFICATION</scope>
    <source>
        <strain evidence="10">Airmid</strain>
    </source>
</reference>
<dbReference type="GO" id="GO:0046872">
    <property type="term" value="F:metal ion binding"/>
    <property type="evidence" value="ECO:0007669"/>
    <property type="project" value="UniProtKB-KW"/>
</dbReference>
<accession>A0A6P6Y8C4</accession>
<name>A0A6P6Y8C4_DERPT</name>
<keyword evidence="7" id="KW-0472">Membrane</keyword>
<keyword evidence="6" id="KW-0456">Lyase</keyword>
<keyword evidence="4" id="KW-0460">Magnesium</keyword>
<evidence type="ECO:0000256" key="4">
    <source>
        <dbReference type="ARBA" id="ARBA00022842"/>
    </source>
</evidence>
<dbReference type="GO" id="GO:0016829">
    <property type="term" value="F:lyase activity"/>
    <property type="evidence" value="ECO:0007669"/>
    <property type="project" value="UniProtKB-KW"/>
</dbReference>
<dbReference type="GO" id="GO:0046475">
    <property type="term" value="P:glycerophospholipid catabolic process"/>
    <property type="evidence" value="ECO:0007669"/>
    <property type="project" value="TreeGrafter"/>
</dbReference>
<keyword evidence="7" id="KW-1133">Transmembrane helix</keyword>
<proteinExistence type="predicted"/>
<keyword evidence="3" id="KW-0378">Hydrolase</keyword>
<dbReference type="PANTHER" id="PTHR22958">
    <property type="entry name" value="GLYCEROPHOSPHORYL DIESTER PHOSPHODIESTERASE"/>
    <property type="match status" value="1"/>
</dbReference>
<evidence type="ECO:0000256" key="5">
    <source>
        <dbReference type="ARBA" id="ARBA00023157"/>
    </source>
</evidence>
<dbReference type="RefSeq" id="XP_027201545.1">
    <property type="nucleotide sequence ID" value="XM_027345744.1"/>
</dbReference>
<dbReference type="AlphaFoldDB" id="A0A6P6Y8C4"/>
<dbReference type="InterPro" id="IPR051578">
    <property type="entry name" value="GDPD"/>
</dbReference>
<evidence type="ECO:0000256" key="7">
    <source>
        <dbReference type="SAM" id="Phobius"/>
    </source>
</evidence>
<evidence type="ECO:0000259" key="8">
    <source>
        <dbReference type="PROSITE" id="PS51704"/>
    </source>
</evidence>
<sequence length="519" mass="60119">MINKSSTFIRTIHRFRWLVLAIMIISIILPLIFVFGLASSTGISDNAWDRILWNKTAVQLRLYPGSSTVKFFNNQYEKHQNPFRYKVFIQDLLNKQSPTANTVKYSRLISDQSQYRSQPETGIVYNADEFVSFWTNLTDIANTLFIIQIQINDHNHQTNVINAFIQPFHSTDTNGFRKIPLINLSDQQNNVVGEIEVNYLIIRPSKGDFNPLSDHYVSIDNIRFAGHRGTGIGIRHDLPEKYIENTISAFNYACKNGAQMIELDVQLSHDGIPIVYHDFDIQTFLINRHNDSEHDMFRIPLKDMSLHSLQQISTNYMPHISENVSMLFQSFETLQDVLNHTDPNCGIDVEIKYPSQLTNLQYESELGIELNQYVDRILEILFKFGNERPMFITSFHPDLCSMIRLKQNKYHVAFLTSVKHWSRDPRDFSIESAVAFAQSMMFKGIVPTVDALLTKTNGQYQYIDYVKKRKLGLYVWGNRINSHQIVMSLLDKGVDLLIFDHIDKIMNQTFTANENGFFS</sequence>
<feature type="domain" description="GP-PDE" evidence="8">
    <location>
        <begin position="222"/>
        <end position="509"/>
    </location>
</feature>
<dbReference type="PROSITE" id="PS50007">
    <property type="entry name" value="PIPLC_X_DOMAIN"/>
    <property type="match status" value="1"/>
</dbReference>
<organism evidence="9 10">
    <name type="scientific">Dermatophagoides pteronyssinus</name>
    <name type="common">European house dust mite</name>
    <dbReference type="NCBI Taxonomy" id="6956"/>
    <lineage>
        <taxon>Eukaryota</taxon>
        <taxon>Metazoa</taxon>
        <taxon>Ecdysozoa</taxon>
        <taxon>Arthropoda</taxon>
        <taxon>Chelicerata</taxon>
        <taxon>Arachnida</taxon>
        <taxon>Acari</taxon>
        <taxon>Acariformes</taxon>
        <taxon>Sarcoptiformes</taxon>
        <taxon>Astigmata</taxon>
        <taxon>Psoroptidia</taxon>
        <taxon>Analgoidea</taxon>
        <taxon>Pyroglyphidae</taxon>
        <taxon>Dermatophagoidinae</taxon>
        <taxon>Dermatophagoides</taxon>
    </lineage>
</organism>
<dbReference type="Gene3D" id="3.20.20.190">
    <property type="entry name" value="Phosphatidylinositol (PI) phosphodiesterase"/>
    <property type="match status" value="1"/>
</dbReference>
<keyword evidence="5" id="KW-1015">Disulfide bond</keyword>
<dbReference type="OMA" id="EDNQPFC"/>
<comment type="catalytic activity">
    <reaction evidence="1">
        <text>an N-(acyl)-sphingosylphosphoethanolamine = an N-(acyl)-sphingosyl-1,3-cyclic phosphate + ethanolamine</text>
        <dbReference type="Rhea" id="RHEA:60648"/>
        <dbReference type="ChEBI" id="CHEBI:57603"/>
        <dbReference type="ChEBI" id="CHEBI:143891"/>
        <dbReference type="ChEBI" id="CHEBI:143892"/>
    </reaction>
</comment>